<comment type="caution">
    <text evidence="2">The sequence shown here is derived from an EMBL/GenBank/DDBJ whole genome shotgun (WGS) entry which is preliminary data.</text>
</comment>
<protein>
    <submittedName>
        <fullName evidence="2">Uncharacterized protein</fullName>
    </submittedName>
</protein>
<evidence type="ECO:0000256" key="1">
    <source>
        <dbReference type="SAM" id="MobiDB-lite"/>
    </source>
</evidence>
<sequence>PEQPDESAETTSPSAPGEIFSEFADDPDLADIIEEGGFIPRELGKRNQENLPF</sequence>
<name>A0A0F9AHD3_9ZZZZ</name>
<proteinExistence type="predicted"/>
<reference evidence="2" key="1">
    <citation type="journal article" date="2015" name="Nature">
        <title>Complex archaea that bridge the gap between prokaryotes and eukaryotes.</title>
        <authorList>
            <person name="Spang A."/>
            <person name="Saw J.H."/>
            <person name="Jorgensen S.L."/>
            <person name="Zaremba-Niedzwiedzka K."/>
            <person name="Martijn J."/>
            <person name="Lind A.E."/>
            <person name="van Eijk R."/>
            <person name="Schleper C."/>
            <person name="Guy L."/>
            <person name="Ettema T.J."/>
        </authorList>
    </citation>
    <scope>NUCLEOTIDE SEQUENCE</scope>
</reference>
<gene>
    <name evidence="2" type="ORF">LCGC14_2912560</name>
</gene>
<accession>A0A0F9AHD3</accession>
<feature type="region of interest" description="Disordered" evidence="1">
    <location>
        <begin position="1"/>
        <end position="23"/>
    </location>
</feature>
<dbReference type="EMBL" id="LAZR01057671">
    <property type="protein sequence ID" value="KKK71571.1"/>
    <property type="molecule type" value="Genomic_DNA"/>
</dbReference>
<feature type="non-terminal residue" evidence="2">
    <location>
        <position position="1"/>
    </location>
</feature>
<evidence type="ECO:0000313" key="2">
    <source>
        <dbReference type="EMBL" id="KKK71571.1"/>
    </source>
</evidence>
<organism evidence="2">
    <name type="scientific">marine sediment metagenome</name>
    <dbReference type="NCBI Taxonomy" id="412755"/>
    <lineage>
        <taxon>unclassified sequences</taxon>
        <taxon>metagenomes</taxon>
        <taxon>ecological metagenomes</taxon>
    </lineage>
</organism>
<dbReference type="AlphaFoldDB" id="A0A0F9AHD3"/>